<keyword evidence="4" id="KW-1185">Reference proteome</keyword>
<dbReference type="InterPro" id="IPR024456">
    <property type="entry name" value="Integrase_catalytic_putative"/>
</dbReference>
<dbReference type="Proteomes" id="UP001209257">
    <property type="component" value="Unassembled WGS sequence"/>
</dbReference>
<protein>
    <submittedName>
        <fullName evidence="3">Integrase domain-containing protein</fullName>
    </submittedName>
</protein>
<dbReference type="RefSeq" id="WP_262993501.1">
    <property type="nucleotide sequence ID" value="NZ_JAOTJC010000007.1"/>
</dbReference>
<dbReference type="EMBL" id="JAOTJC010000007">
    <property type="protein sequence ID" value="MCU7554662.1"/>
    <property type="molecule type" value="Genomic_DNA"/>
</dbReference>
<evidence type="ECO:0000313" key="4">
    <source>
        <dbReference type="Proteomes" id="UP001209257"/>
    </source>
</evidence>
<feature type="domain" description="Integrase catalytic" evidence="2">
    <location>
        <begin position="123"/>
        <end position="234"/>
    </location>
</feature>
<gene>
    <name evidence="3" type="ORF">OCL06_08625</name>
</gene>
<evidence type="ECO:0000259" key="1">
    <source>
        <dbReference type="Pfam" id="PF12834"/>
    </source>
</evidence>
<organism evidence="3 4">
    <name type="scientific">Alteromonas salexigens</name>
    <dbReference type="NCBI Taxonomy" id="2982530"/>
    <lineage>
        <taxon>Bacteria</taxon>
        <taxon>Pseudomonadati</taxon>
        <taxon>Pseudomonadota</taxon>
        <taxon>Gammaproteobacteria</taxon>
        <taxon>Alteromonadales</taxon>
        <taxon>Alteromonadaceae</taxon>
        <taxon>Alteromonas/Salinimonas group</taxon>
        <taxon>Alteromonas</taxon>
    </lineage>
</organism>
<feature type="domain" description="Putative integrase N-terminal" evidence="1">
    <location>
        <begin position="4"/>
        <end position="91"/>
    </location>
</feature>
<evidence type="ECO:0000313" key="3">
    <source>
        <dbReference type="EMBL" id="MCU7554662.1"/>
    </source>
</evidence>
<evidence type="ECO:0000259" key="2">
    <source>
        <dbReference type="Pfam" id="PF12835"/>
    </source>
</evidence>
<dbReference type="SUPFAM" id="SSF56349">
    <property type="entry name" value="DNA breaking-rejoining enzymes"/>
    <property type="match status" value="1"/>
</dbReference>
<sequence length="289" mass="32782">MAHTLTYQLHKLCIESRAGSHGTKAARHKILQQIGRQLKNDGYKLSSPKSLKPKHVTHLVSTWQRQALSPGTIKNRMSHLRWWAEQVGKKGIVPRSNDQLGIDRRSLIPTETKARNLKGVELDKVSDKRIRASLLLQEAFGLRREECIKIIPELADRGLQLVLKGSWCKGGRPRALDIRTDKQRAVLQFAKSIAKGGSLIPHNLKYVQQMKRFEYVTAKVGVSKTHGLRHCYAQMRYEELMGSRAPINGGVRRNEMSPVQKSLDHDVRQIISRELGHERLSVVAQYIGS</sequence>
<proteinExistence type="predicted"/>
<name>A0ABT2VMX2_9ALTE</name>
<dbReference type="InterPro" id="IPR024457">
    <property type="entry name" value="Putative_integrase_N"/>
</dbReference>
<dbReference type="InterPro" id="IPR011010">
    <property type="entry name" value="DNA_brk_join_enz"/>
</dbReference>
<dbReference type="Pfam" id="PF12834">
    <property type="entry name" value="Phage_int_SAM_2"/>
    <property type="match status" value="1"/>
</dbReference>
<reference evidence="4" key="1">
    <citation type="submission" date="2023-07" db="EMBL/GenBank/DDBJ databases">
        <title>Study on multiphase classification of strain Alteromonas salexigens isolated from the Yellow Sea.</title>
        <authorList>
            <person name="Sun L."/>
        </authorList>
    </citation>
    <scope>NUCLEOTIDE SEQUENCE [LARGE SCALE GENOMIC DNA]</scope>
    <source>
        <strain evidence="4">ASW11-19</strain>
    </source>
</reference>
<dbReference type="Pfam" id="PF12835">
    <property type="entry name" value="Integrase_1"/>
    <property type="match status" value="1"/>
</dbReference>
<comment type="caution">
    <text evidence="3">The sequence shown here is derived from an EMBL/GenBank/DDBJ whole genome shotgun (WGS) entry which is preliminary data.</text>
</comment>
<accession>A0ABT2VMX2</accession>